<reference evidence="9 10" key="1">
    <citation type="journal article" date="2024" name="bioRxiv">
        <title>Comparative genomics of Cryptococcus and Kwoniella reveals pathogenesis evolution and contrasting karyotype dynamics via intercentromeric recombination or chromosome fusion.</title>
        <authorList>
            <person name="Coelho M.A."/>
            <person name="David-Palma M."/>
            <person name="Shea T."/>
            <person name="Bowers K."/>
            <person name="McGinley-Smith S."/>
            <person name="Mohammad A.W."/>
            <person name="Gnirke A."/>
            <person name="Yurkov A.M."/>
            <person name="Nowrousian M."/>
            <person name="Sun S."/>
            <person name="Cuomo C.A."/>
            <person name="Heitman J."/>
        </authorList>
    </citation>
    <scope>NUCLEOTIDE SEQUENCE [LARGE SCALE GENOMIC DNA]</scope>
    <source>
        <strain evidence="9 10">CBS 13917</strain>
    </source>
</reference>
<evidence type="ECO:0000256" key="1">
    <source>
        <dbReference type="ARBA" id="ARBA00010505"/>
    </source>
</evidence>
<evidence type="ECO:0000313" key="10">
    <source>
        <dbReference type="Proteomes" id="UP001388673"/>
    </source>
</evidence>
<feature type="domain" description="Thioredoxin" evidence="8">
    <location>
        <begin position="70"/>
        <end position="225"/>
    </location>
</feature>
<evidence type="ECO:0000256" key="5">
    <source>
        <dbReference type="ARBA" id="ARBA00023284"/>
    </source>
</evidence>
<evidence type="ECO:0000256" key="4">
    <source>
        <dbReference type="ARBA" id="ARBA00023002"/>
    </source>
</evidence>
<keyword evidence="10" id="KW-1185">Reference proteome</keyword>
<dbReference type="PROSITE" id="PS51352">
    <property type="entry name" value="THIOREDOXIN_2"/>
    <property type="match status" value="1"/>
</dbReference>
<organism evidence="9 10">
    <name type="scientific">Kwoniella newhampshirensis</name>
    <dbReference type="NCBI Taxonomy" id="1651941"/>
    <lineage>
        <taxon>Eukaryota</taxon>
        <taxon>Fungi</taxon>
        <taxon>Dikarya</taxon>
        <taxon>Basidiomycota</taxon>
        <taxon>Agaricomycotina</taxon>
        <taxon>Tremellomycetes</taxon>
        <taxon>Tremellales</taxon>
        <taxon>Cryptococcaceae</taxon>
        <taxon>Kwoniella</taxon>
    </lineage>
</organism>
<dbReference type="GO" id="GO:0005829">
    <property type="term" value="C:cytosol"/>
    <property type="evidence" value="ECO:0007669"/>
    <property type="project" value="TreeGrafter"/>
</dbReference>
<evidence type="ECO:0000259" key="8">
    <source>
        <dbReference type="PROSITE" id="PS51352"/>
    </source>
</evidence>
<proteinExistence type="inferred from homology"/>
<sequence length="225" mass="24156">MSLRTTLNTTRAFCTKTSLKPSNLYRTIITAHRPTVQPIAVKQYRMASIIQATAQAAHSTFANLVSASPIKAGDAVPDVEIKINDLEDKINFSKLTGKNILVLVPGAFSPTCSSQVPGYIEQFSAFKSKGVSDIYIVAVNDMFVMNAWKDKLQDGKPETVKYAADDAATLAHGLGLVLDAQAIFGGPRLKRGAVVFEDGKVTHVAVEPSPGEVTVSHADEVLKVL</sequence>
<dbReference type="GO" id="GO:0042744">
    <property type="term" value="P:hydrogen peroxide catabolic process"/>
    <property type="evidence" value="ECO:0007669"/>
    <property type="project" value="TreeGrafter"/>
</dbReference>
<dbReference type="Proteomes" id="UP001388673">
    <property type="component" value="Unassembled WGS sequence"/>
</dbReference>
<name>A0AAW0Z1S8_9TREE</name>
<dbReference type="InterPro" id="IPR013740">
    <property type="entry name" value="Redoxin"/>
</dbReference>
<dbReference type="InterPro" id="IPR037944">
    <property type="entry name" value="PRX5-like"/>
</dbReference>
<accession>A0AAW0Z1S8</accession>
<keyword evidence="5 7" id="KW-0676">Redox-active center</keyword>
<dbReference type="EMBL" id="JBCAWK010000004">
    <property type="protein sequence ID" value="KAK8861735.1"/>
    <property type="molecule type" value="Genomic_DNA"/>
</dbReference>
<comment type="function">
    <text evidence="7">Thiol-specific peroxidase that catalyzes the reduction of hydrogen peroxide and organic hydroperoxides to water and alcohols, respectively. Plays a role in cell protection against oxidative stress by detoxifying peroxides.</text>
</comment>
<dbReference type="InterPro" id="IPR036249">
    <property type="entry name" value="Thioredoxin-like_sf"/>
</dbReference>
<evidence type="ECO:0000256" key="6">
    <source>
        <dbReference type="PIRSR" id="PIRSR637944-1"/>
    </source>
</evidence>
<dbReference type="Pfam" id="PF08534">
    <property type="entry name" value="Redoxin"/>
    <property type="match status" value="1"/>
</dbReference>
<dbReference type="RefSeq" id="XP_066804360.1">
    <property type="nucleotide sequence ID" value="XM_066945671.1"/>
</dbReference>
<dbReference type="InterPro" id="IPR013766">
    <property type="entry name" value="Thioredoxin_domain"/>
</dbReference>
<keyword evidence="3 7" id="KW-0049">Antioxidant</keyword>
<keyword evidence="4 7" id="KW-0560">Oxidoreductase</keyword>
<dbReference type="AlphaFoldDB" id="A0AAW0Z1S8"/>
<gene>
    <name evidence="9" type="ORF">IAR55_002558</name>
</gene>
<dbReference type="GO" id="GO:0034599">
    <property type="term" value="P:cellular response to oxidative stress"/>
    <property type="evidence" value="ECO:0007669"/>
    <property type="project" value="InterPro"/>
</dbReference>
<dbReference type="PANTHER" id="PTHR10430">
    <property type="entry name" value="PEROXIREDOXIN"/>
    <property type="match status" value="1"/>
</dbReference>
<dbReference type="GO" id="GO:0005777">
    <property type="term" value="C:peroxisome"/>
    <property type="evidence" value="ECO:0007669"/>
    <property type="project" value="TreeGrafter"/>
</dbReference>
<dbReference type="GO" id="GO:0008379">
    <property type="term" value="F:thioredoxin peroxidase activity"/>
    <property type="evidence" value="ECO:0007669"/>
    <property type="project" value="InterPro"/>
</dbReference>
<evidence type="ECO:0000313" key="9">
    <source>
        <dbReference type="EMBL" id="KAK8861735.1"/>
    </source>
</evidence>
<dbReference type="PANTHER" id="PTHR10430:SF39">
    <property type="entry name" value="PEROXISOMAL MEMBRANE ASSOCIATED PROTEIN 20"/>
    <property type="match status" value="1"/>
</dbReference>
<comment type="caution">
    <text evidence="9">The sequence shown here is derived from an EMBL/GenBank/DDBJ whole genome shotgun (WGS) entry which is preliminary data.</text>
</comment>
<evidence type="ECO:0000256" key="2">
    <source>
        <dbReference type="ARBA" id="ARBA00022559"/>
    </source>
</evidence>
<evidence type="ECO:0000256" key="7">
    <source>
        <dbReference type="RuleBase" id="RU366011"/>
    </source>
</evidence>
<feature type="active site" description="Cysteine sulfenic acid (-SOH) intermediate" evidence="6">
    <location>
        <position position="112"/>
    </location>
</feature>
<dbReference type="CDD" id="cd03013">
    <property type="entry name" value="PRX5_like"/>
    <property type="match status" value="1"/>
</dbReference>
<dbReference type="SUPFAM" id="SSF52833">
    <property type="entry name" value="Thioredoxin-like"/>
    <property type="match status" value="1"/>
</dbReference>
<protein>
    <recommendedName>
        <fullName evidence="8">Thioredoxin domain-containing protein</fullName>
    </recommendedName>
</protein>
<evidence type="ECO:0000256" key="3">
    <source>
        <dbReference type="ARBA" id="ARBA00022862"/>
    </source>
</evidence>
<keyword evidence="2 7" id="KW-0575">Peroxidase</keyword>
<dbReference type="GO" id="GO:0005739">
    <property type="term" value="C:mitochondrion"/>
    <property type="evidence" value="ECO:0007669"/>
    <property type="project" value="TreeGrafter"/>
</dbReference>
<dbReference type="Gene3D" id="3.40.30.10">
    <property type="entry name" value="Glutaredoxin"/>
    <property type="match status" value="1"/>
</dbReference>
<dbReference type="GeneID" id="92179816"/>
<dbReference type="KEGG" id="kne:92179816"/>
<comment type="similarity">
    <text evidence="1 7">Belongs to the peroxiredoxin family. Prx5 subfamily.</text>
</comment>
<dbReference type="GO" id="GO:0045454">
    <property type="term" value="P:cell redox homeostasis"/>
    <property type="evidence" value="ECO:0007669"/>
    <property type="project" value="TreeGrafter"/>
</dbReference>